<name>A0A1I5SBA4_9BACT</name>
<gene>
    <name evidence="5" type="ORF">SAMN05216234_13223</name>
</gene>
<dbReference type="Pfam" id="PF00015">
    <property type="entry name" value="MCPsignal"/>
    <property type="match status" value="1"/>
</dbReference>
<dbReference type="PANTHER" id="PTHR32089:SF112">
    <property type="entry name" value="LYSOZYME-LIKE PROTEIN-RELATED"/>
    <property type="match status" value="1"/>
</dbReference>
<dbReference type="SMART" id="SM00283">
    <property type="entry name" value="MA"/>
    <property type="match status" value="1"/>
</dbReference>
<dbReference type="SUPFAM" id="SSF58104">
    <property type="entry name" value="Methyl-accepting chemotaxis protein (MCP) signaling domain"/>
    <property type="match status" value="1"/>
</dbReference>
<evidence type="ECO:0000259" key="4">
    <source>
        <dbReference type="PROSITE" id="PS50111"/>
    </source>
</evidence>
<keyword evidence="6" id="KW-1185">Reference proteome</keyword>
<dbReference type="PROSITE" id="PS50111">
    <property type="entry name" value="CHEMOTAXIS_TRANSDUC_2"/>
    <property type="match status" value="1"/>
</dbReference>
<feature type="coiled-coil region" evidence="3">
    <location>
        <begin position="5"/>
        <end position="119"/>
    </location>
</feature>
<sequence>MALFSNAKKDEIEQLQKEIKQLIEENSDLKRQLEEVLSQKSLLEERSSVTEEQSHKLEIIDDMLIGNVKNIEEIAENSNENVEKLRLMAETTKEVKCEIEELRNNFDNFIKQINELINFATSTRDNTENLNESVTSIAEIIQLIKDIADQTNLLALNAAIEAARAGEHGRGFAVVADEVRKLAERTQKATNEVEASINLLKQNSATMSEGAEHLDDIISFMEEFMNNFKIGFDKLYEIDIKTINELHNLADSISALQQKINNFLFKIRGYEEKLVGNSKHITDSGKNSFNS</sequence>
<dbReference type="Gene3D" id="1.10.287.950">
    <property type="entry name" value="Methyl-accepting chemotaxis protein"/>
    <property type="match status" value="1"/>
</dbReference>
<evidence type="ECO:0000256" key="1">
    <source>
        <dbReference type="ARBA" id="ARBA00023224"/>
    </source>
</evidence>
<organism evidence="5 6">
    <name type="scientific">Hydrogenimonas thermophila</name>
    <dbReference type="NCBI Taxonomy" id="223786"/>
    <lineage>
        <taxon>Bacteria</taxon>
        <taxon>Pseudomonadati</taxon>
        <taxon>Campylobacterota</taxon>
        <taxon>Epsilonproteobacteria</taxon>
        <taxon>Campylobacterales</taxon>
        <taxon>Hydrogenimonadaceae</taxon>
        <taxon>Hydrogenimonas</taxon>
    </lineage>
</organism>
<dbReference type="Proteomes" id="UP000199227">
    <property type="component" value="Unassembled WGS sequence"/>
</dbReference>
<accession>A0A1I5SBA4</accession>
<keyword evidence="3" id="KW-0175">Coiled coil</keyword>
<dbReference type="PANTHER" id="PTHR32089">
    <property type="entry name" value="METHYL-ACCEPTING CHEMOTAXIS PROTEIN MCPB"/>
    <property type="match status" value="1"/>
</dbReference>
<proteinExistence type="predicted"/>
<dbReference type="GO" id="GO:0016020">
    <property type="term" value="C:membrane"/>
    <property type="evidence" value="ECO:0007669"/>
    <property type="project" value="InterPro"/>
</dbReference>
<dbReference type="EMBL" id="FOXB01000032">
    <property type="protein sequence ID" value="SFP67982.1"/>
    <property type="molecule type" value="Genomic_DNA"/>
</dbReference>
<evidence type="ECO:0000313" key="6">
    <source>
        <dbReference type="Proteomes" id="UP000199227"/>
    </source>
</evidence>
<protein>
    <submittedName>
        <fullName evidence="5">Methyl-accepting chemotaxis protein (MCP) signalling domain-containing protein</fullName>
    </submittedName>
</protein>
<dbReference type="AlphaFoldDB" id="A0A1I5SBA4"/>
<reference evidence="5 6" key="1">
    <citation type="submission" date="2016-10" db="EMBL/GenBank/DDBJ databases">
        <authorList>
            <person name="de Groot N.N."/>
        </authorList>
    </citation>
    <scope>NUCLEOTIDE SEQUENCE [LARGE SCALE GENOMIC DNA]</scope>
    <source>
        <strain evidence="5 6">EP1-55-1</strain>
    </source>
</reference>
<dbReference type="OrthoDB" id="9765776at2"/>
<feature type="domain" description="Methyl-accepting transducer" evidence="4">
    <location>
        <begin position="70"/>
        <end position="213"/>
    </location>
</feature>
<evidence type="ECO:0000256" key="3">
    <source>
        <dbReference type="SAM" id="Coils"/>
    </source>
</evidence>
<evidence type="ECO:0000256" key="2">
    <source>
        <dbReference type="PROSITE-ProRule" id="PRU00284"/>
    </source>
</evidence>
<evidence type="ECO:0000313" key="5">
    <source>
        <dbReference type="EMBL" id="SFP67982.1"/>
    </source>
</evidence>
<dbReference type="GO" id="GO:0007165">
    <property type="term" value="P:signal transduction"/>
    <property type="evidence" value="ECO:0007669"/>
    <property type="project" value="UniProtKB-KW"/>
</dbReference>
<dbReference type="STRING" id="223786.SAMN05216234_13223"/>
<dbReference type="InterPro" id="IPR004089">
    <property type="entry name" value="MCPsignal_dom"/>
</dbReference>
<keyword evidence="1 2" id="KW-0807">Transducer</keyword>